<evidence type="ECO:0000259" key="1">
    <source>
        <dbReference type="Pfam" id="PF01695"/>
    </source>
</evidence>
<dbReference type="AlphaFoldDB" id="A0A3B1D7J5"/>
<dbReference type="GO" id="GO:0005524">
    <property type="term" value="F:ATP binding"/>
    <property type="evidence" value="ECO:0007669"/>
    <property type="project" value="InterPro"/>
</dbReference>
<feature type="non-terminal residue" evidence="2">
    <location>
        <position position="1"/>
    </location>
</feature>
<sequence length="52" mass="5713">KTSTIITSQIPVSGWHDIIGEGTIADAILDRIVNSSHRINLEGESLRKRISN</sequence>
<protein>
    <submittedName>
        <fullName evidence="2">Mobile element protein</fullName>
    </submittedName>
</protein>
<dbReference type="Pfam" id="PF01695">
    <property type="entry name" value="IstB_IS21"/>
    <property type="match status" value="1"/>
</dbReference>
<dbReference type="Gene3D" id="3.40.50.300">
    <property type="entry name" value="P-loop containing nucleotide triphosphate hydrolases"/>
    <property type="match status" value="1"/>
</dbReference>
<evidence type="ECO:0000313" key="2">
    <source>
        <dbReference type="EMBL" id="VAX36672.1"/>
    </source>
</evidence>
<accession>A0A3B1D7J5</accession>
<name>A0A3B1D7J5_9ZZZZ</name>
<dbReference type="InterPro" id="IPR002611">
    <property type="entry name" value="IstB_ATP-bd"/>
</dbReference>
<reference evidence="2" key="1">
    <citation type="submission" date="2018-06" db="EMBL/GenBank/DDBJ databases">
        <authorList>
            <person name="Zhirakovskaya E."/>
        </authorList>
    </citation>
    <scope>NUCLEOTIDE SEQUENCE</scope>
</reference>
<gene>
    <name evidence="2" type="ORF">MNBD_UNCLBAC01-1445</name>
</gene>
<feature type="domain" description="IstB-like ATP-binding" evidence="1">
    <location>
        <begin position="1"/>
        <end position="50"/>
    </location>
</feature>
<organism evidence="2">
    <name type="scientific">hydrothermal vent metagenome</name>
    <dbReference type="NCBI Taxonomy" id="652676"/>
    <lineage>
        <taxon>unclassified sequences</taxon>
        <taxon>metagenomes</taxon>
        <taxon>ecological metagenomes</taxon>
    </lineage>
</organism>
<dbReference type="InterPro" id="IPR027417">
    <property type="entry name" value="P-loop_NTPase"/>
</dbReference>
<dbReference type="EMBL" id="UOGJ01000106">
    <property type="protein sequence ID" value="VAX36672.1"/>
    <property type="molecule type" value="Genomic_DNA"/>
</dbReference>
<proteinExistence type="predicted"/>